<feature type="domain" description="Peptidoglycan binding-like" evidence="1">
    <location>
        <begin position="10"/>
        <end position="64"/>
    </location>
</feature>
<dbReference type="EMBL" id="CABVQH010000046">
    <property type="protein sequence ID" value="VWD45497.1"/>
    <property type="molecule type" value="Genomic_DNA"/>
</dbReference>
<dbReference type="AlphaFoldDB" id="A0A6P3AEB3"/>
<dbReference type="SUPFAM" id="SSF47090">
    <property type="entry name" value="PGBD-like"/>
    <property type="match status" value="1"/>
</dbReference>
<organism evidence="3 4">
    <name type="scientific">Burkholderia lata (strain ATCC 17760 / DSM 23089 / LMG 22485 / NCIMB 9086 / R18194 / 383)</name>
    <dbReference type="NCBI Taxonomy" id="482957"/>
    <lineage>
        <taxon>Bacteria</taxon>
        <taxon>Pseudomonadati</taxon>
        <taxon>Pseudomonadota</taxon>
        <taxon>Betaproteobacteria</taxon>
        <taxon>Burkholderiales</taxon>
        <taxon>Burkholderiaceae</taxon>
        <taxon>Burkholderia</taxon>
        <taxon>Burkholderia cepacia complex</taxon>
    </lineage>
</organism>
<dbReference type="Pfam" id="PF01471">
    <property type="entry name" value="PG_binding_1"/>
    <property type="match status" value="1"/>
</dbReference>
<dbReference type="InterPro" id="IPR024408">
    <property type="entry name" value="Muramidase"/>
</dbReference>
<proteinExistence type="predicted"/>
<dbReference type="InterPro" id="IPR002477">
    <property type="entry name" value="Peptidoglycan-bd-like"/>
</dbReference>
<dbReference type="InterPro" id="IPR036366">
    <property type="entry name" value="PGBDSf"/>
</dbReference>
<dbReference type="Proteomes" id="UP000494260">
    <property type="component" value="Unassembled WGS sequence"/>
</dbReference>
<name>A0A6P3AEB3_BURL3</name>
<evidence type="ECO:0000313" key="4">
    <source>
        <dbReference type="Proteomes" id="UP000494260"/>
    </source>
</evidence>
<feature type="domain" description="N-acetylmuramidase" evidence="2">
    <location>
        <begin position="90"/>
        <end position="260"/>
    </location>
</feature>
<reference evidence="3 4" key="1">
    <citation type="submission" date="2019-09" db="EMBL/GenBank/DDBJ databases">
        <authorList>
            <person name="Depoorter E."/>
        </authorList>
    </citation>
    <scope>NUCLEOTIDE SEQUENCE [LARGE SCALE GENOMIC DNA]</scope>
    <source>
        <strain evidence="3">R-18109</strain>
    </source>
</reference>
<accession>A0A6P3AEB3</accession>
<dbReference type="RefSeq" id="WP_174955122.1">
    <property type="nucleotide sequence ID" value="NZ_CABVQH010000046.1"/>
</dbReference>
<evidence type="ECO:0000259" key="2">
    <source>
        <dbReference type="Pfam" id="PF11860"/>
    </source>
</evidence>
<sequence length="281" mass="30562">MKIRRLGDHGDDVGLLQRRLIRAGYPVQVTHVYDAATEAAVIALQRNTDLVDDGIAGPKTCAALATGRRDSTHLALADLERAARTLDVPLACIRAVNEVESRGAGFLPDGRPVILFERHVFWKRLQARGIDPAPFAARQPDIVSRTRGGYRGGAAEYTRLASAESIDAGAAWESASWGAFQVMGYHWERLGYAGIDEFVACMESGEAQHLDAFVRFIAADDTLRRALGDRQWAAFARAYNGPDYAANLYDVKLARAYDRYASQPAASTPGRSASIRATPAA</sequence>
<evidence type="ECO:0000259" key="1">
    <source>
        <dbReference type="Pfam" id="PF01471"/>
    </source>
</evidence>
<gene>
    <name evidence="3" type="ORF">BLA18109_07721</name>
</gene>
<protein>
    <submittedName>
        <fullName evidence="3">Peptidoglycan-binding protein</fullName>
    </submittedName>
</protein>
<dbReference type="Pfam" id="PF11860">
    <property type="entry name" value="Muramidase"/>
    <property type="match status" value="1"/>
</dbReference>
<dbReference type="Gene3D" id="1.10.101.10">
    <property type="entry name" value="PGBD-like superfamily/PGBD"/>
    <property type="match status" value="1"/>
</dbReference>
<evidence type="ECO:0000313" key="3">
    <source>
        <dbReference type="EMBL" id="VWD45497.1"/>
    </source>
</evidence>
<dbReference type="InterPro" id="IPR036365">
    <property type="entry name" value="PGBD-like_sf"/>
</dbReference>